<dbReference type="Gene3D" id="3.30.2340.10">
    <property type="entry name" value="TruD, insertion domain"/>
    <property type="match status" value="1"/>
</dbReference>
<dbReference type="PANTHER" id="PTHR47811:SF1">
    <property type="entry name" value="TRNA PSEUDOURIDINE SYNTHASE D"/>
    <property type="match status" value="1"/>
</dbReference>
<dbReference type="PIRSF" id="PIRSF037016">
    <property type="entry name" value="Pseudouridin_synth_euk_prd"/>
    <property type="match status" value="1"/>
</dbReference>
<dbReference type="PROSITE" id="PS50984">
    <property type="entry name" value="TRUD"/>
    <property type="match status" value="1"/>
</dbReference>
<dbReference type="InterPro" id="IPR020103">
    <property type="entry name" value="PsdUridine_synth_cat_dom_sf"/>
</dbReference>
<dbReference type="EMBL" id="SACS01000001">
    <property type="protein sequence ID" value="RVU41642.1"/>
    <property type="molecule type" value="Genomic_DNA"/>
</dbReference>
<keyword evidence="2 4" id="KW-0819">tRNA processing</keyword>
<name>A0A437R4H9_9GAMM</name>
<dbReference type="SUPFAM" id="SSF55120">
    <property type="entry name" value="Pseudouridine synthase"/>
    <property type="match status" value="1"/>
</dbReference>
<dbReference type="PANTHER" id="PTHR47811">
    <property type="entry name" value="TRNA PSEUDOURIDINE SYNTHASE D"/>
    <property type="match status" value="1"/>
</dbReference>
<comment type="similarity">
    <text evidence="1 4">Belongs to the pseudouridine synthase TruD family.</text>
</comment>
<dbReference type="InterPro" id="IPR042214">
    <property type="entry name" value="TruD_catalytic"/>
</dbReference>
<protein>
    <recommendedName>
        <fullName evidence="4">tRNA pseudouridine synthase D</fullName>
        <ecNumber evidence="4">5.4.99.27</ecNumber>
    </recommendedName>
    <alternativeName>
        <fullName evidence="4">tRNA pseudouridine(13) synthase</fullName>
    </alternativeName>
    <alternativeName>
        <fullName evidence="4">tRNA pseudouridylate synthase D</fullName>
    </alternativeName>
    <alternativeName>
        <fullName evidence="4">tRNA-uridine isomerase D</fullName>
    </alternativeName>
</protein>
<dbReference type="PROSITE" id="PS01268">
    <property type="entry name" value="UPF0024"/>
    <property type="match status" value="1"/>
</dbReference>
<dbReference type="InterPro" id="IPR011760">
    <property type="entry name" value="PsdUridine_synth_TruD_insert"/>
</dbReference>
<evidence type="ECO:0000313" key="7">
    <source>
        <dbReference type="Proteomes" id="UP000283077"/>
    </source>
</evidence>
<comment type="caution">
    <text evidence="6">The sequence shown here is derived from an EMBL/GenBank/DDBJ whole genome shotgun (WGS) entry which is preliminary data.</text>
</comment>
<dbReference type="Pfam" id="PF01142">
    <property type="entry name" value="TruD"/>
    <property type="match status" value="2"/>
</dbReference>
<dbReference type="OrthoDB" id="1550679at2"/>
<dbReference type="HAMAP" id="MF_01082">
    <property type="entry name" value="TruD"/>
    <property type="match status" value="1"/>
</dbReference>
<feature type="domain" description="TRUD" evidence="5">
    <location>
        <begin position="187"/>
        <end position="333"/>
    </location>
</feature>
<dbReference type="AlphaFoldDB" id="A0A437R4H9"/>
<dbReference type="GO" id="GO:0005829">
    <property type="term" value="C:cytosol"/>
    <property type="evidence" value="ECO:0007669"/>
    <property type="project" value="TreeGrafter"/>
</dbReference>
<reference evidence="6 7" key="1">
    <citation type="submission" date="2019-01" db="EMBL/GenBank/DDBJ databases">
        <authorList>
            <person name="Chen W.-M."/>
        </authorList>
    </citation>
    <scope>NUCLEOTIDE SEQUENCE [LARGE SCALE GENOMIC DNA]</scope>
    <source>
        <strain evidence="6 7">KYPC3</strain>
    </source>
</reference>
<proteinExistence type="inferred from homology"/>
<feature type="active site" description="Nucleophile" evidence="4">
    <location>
        <position position="113"/>
    </location>
</feature>
<dbReference type="GO" id="GO:0003723">
    <property type="term" value="F:RNA binding"/>
    <property type="evidence" value="ECO:0007669"/>
    <property type="project" value="InterPro"/>
</dbReference>
<comment type="catalytic activity">
    <reaction evidence="4">
        <text>uridine(13) in tRNA = pseudouridine(13) in tRNA</text>
        <dbReference type="Rhea" id="RHEA:42540"/>
        <dbReference type="Rhea" id="RHEA-COMP:10105"/>
        <dbReference type="Rhea" id="RHEA-COMP:10106"/>
        <dbReference type="ChEBI" id="CHEBI:65314"/>
        <dbReference type="ChEBI" id="CHEBI:65315"/>
        <dbReference type="EC" id="5.4.99.27"/>
    </reaction>
</comment>
<keyword evidence="3 4" id="KW-0413">Isomerase</keyword>
<gene>
    <name evidence="4" type="primary">truD</name>
    <name evidence="6" type="ORF">EOE67_00120</name>
</gene>
<comment type="function">
    <text evidence="4">Responsible for synthesis of pseudouridine from uracil-13 in transfer RNAs.</text>
</comment>
<dbReference type="InterPro" id="IPR001656">
    <property type="entry name" value="PsdUridine_synth_TruD"/>
</dbReference>
<dbReference type="GO" id="GO:0031119">
    <property type="term" value="P:tRNA pseudouridine synthesis"/>
    <property type="evidence" value="ECO:0007669"/>
    <property type="project" value="UniProtKB-UniRule"/>
</dbReference>
<evidence type="ECO:0000259" key="5">
    <source>
        <dbReference type="PROSITE" id="PS50984"/>
    </source>
</evidence>
<dbReference type="Gene3D" id="3.30.2350.20">
    <property type="entry name" value="TruD, catalytic domain"/>
    <property type="match status" value="1"/>
</dbReference>
<dbReference type="GO" id="GO:0160150">
    <property type="term" value="F:tRNA pseudouridine(13) synthase activity"/>
    <property type="evidence" value="ECO:0007669"/>
    <property type="project" value="UniProtKB-EC"/>
</dbReference>
<sequence length="381" mass="42687">MTGHSEILPAQPLEITSDLPAEATDAPQARRAEAPQFPPLAYLYGEPQATANLRTQADDFIVDEELSFTPTGHGEHLLLLVEKIGQNTQYVAKQIAAAAGLKARLVSYAGLKDRHAVTRQWFCLPVPIKQELHYQDWNIEGVRILQTVRHQRRLKLGSIKQNHFQLKLRNVSDQAELEAKLQQIQQGVPNYYGEQRFGHFGGNLQLAARLFAGESIPDRQLRGLALSASRSMLFNQQVSARVREQLFLTLLPGAVVQLDGSGSVFSVPELTDEISQRLQEQDLHPTAILPGIGKVLETGAALDWQLQQLAPYQHWVQALCDLNVNTERRSCRLVPKALSYQWQDDTLALQFALPTGCFATSVLRELVKYQDLGREQVMLEC</sequence>
<dbReference type="Proteomes" id="UP000283077">
    <property type="component" value="Unassembled WGS sequence"/>
</dbReference>
<evidence type="ECO:0000256" key="4">
    <source>
        <dbReference type="HAMAP-Rule" id="MF_01082"/>
    </source>
</evidence>
<organism evidence="6 7">
    <name type="scientific">Rheinheimera riviphila</name>
    <dbReference type="NCBI Taxonomy" id="1834037"/>
    <lineage>
        <taxon>Bacteria</taxon>
        <taxon>Pseudomonadati</taxon>
        <taxon>Pseudomonadota</taxon>
        <taxon>Gammaproteobacteria</taxon>
        <taxon>Chromatiales</taxon>
        <taxon>Chromatiaceae</taxon>
        <taxon>Rheinheimera</taxon>
    </lineage>
</organism>
<evidence type="ECO:0000256" key="3">
    <source>
        <dbReference type="ARBA" id="ARBA00023235"/>
    </source>
</evidence>
<evidence type="ECO:0000256" key="2">
    <source>
        <dbReference type="ARBA" id="ARBA00022694"/>
    </source>
</evidence>
<dbReference type="InterPro" id="IPR043165">
    <property type="entry name" value="TruD_insert_sf"/>
</dbReference>
<dbReference type="InterPro" id="IPR020119">
    <property type="entry name" value="PsdUridine_synth_TruD_CS"/>
</dbReference>
<accession>A0A437R4H9</accession>
<keyword evidence="7" id="KW-1185">Reference proteome</keyword>
<dbReference type="EC" id="5.4.99.27" evidence="4"/>
<dbReference type="RefSeq" id="WP_127697041.1">
    <property type="nucleotide sequence ID" value="NZ_SACS01000001.1"/>
</dbReference>
<evidence type="ECO:0000256" key="1">
    <source>
        <dbReference type="ARBA" id="ARBA00007953"/>
    </source>
</evidence>
<evidence type="ECO:0000313" key="6">
    <source>
        <dbReference type="EMBL" id="RVU41642.1"/>
    </source>
</evidence>
<dbReference type="InterPro" id="IPR050170">
    <property type="entry name" value="TruD_pseudoU_synthase"/>
</dbReference>